<evidence type="ECO:0000313" key="3">
    <source>
        <dbReference type="Proteomes" id="UP000516437"/>
    </source>
</evidence>
<dbReference type="AlphaFoldDB" id="A0A6A1W2L1"/>
<accession>A0A6A1W2L1</accession>
<reference evidence="2 3" key="1">
    <citation type="journal article" date="2019" name="Plant Biotechnol. J.">
        <title>The red bayberry genome and genetic basis of sex determination.</title>
        <authorList>
            <person name="Jia H.M."/>
            <person name="Jia H.J."/>
            <person name="Cai Q.L."/>
            <person name="Wang Y."/>
            <person name="Zhao H.B."/>
            <person name="Yang W.F."/>
            <person name="Wang G.Y."/>
            <person name="Li Y.H."/>
            <person name="Zhan D.L."/>
            <person name="Shen Y.T."/>
            <person name="Niu Q.F."/>
            <person name="Chang L."/>
            <person name="Qiu J."/>
            <person name="Zhao L."/>
            <person name="Xie H.B."/>
            <person name="Fu W.Y."/>
            <person name="Jin J."/>
            <person name="Li X.W."/>
            <person name="Jiao Y."/>
            <person name="Zhou C.C."/>
            <person name="Tu T."/>
            <person name="Chai C.Y."/>
            <person name="Gao J.L."/>
            <person name="Fan L.J."/>
            <person name="van de Weg E."/>
            <person name="Wang J.Y."/>
            <person name="Gao Z.S."/>
        </authorList>
    </citation>
    <scope>NUCLEOTIDE SEQUENCE [LARGE SCALE GENOMIC DNA]</scope>
    <source>
        <tissue evidence="2">Leaves</tissue>
    </source>
</reference>
<keyword evidence="3" id="KW-1185">Reference proteome</keyword>
<name>A0A6A1W2L1_9ROSI</name>
<feature type="region of interest" description="Disordered" evidence="1">
    <location>
        <begin position="1"/>
        <end position="43"/>
    </location>
</feature>
<feature type="region of interest" description="Disordered" evidence="1">
    <location>
        <begin position="227"/>
        <end position="246"/>
    </location>
</feature>
<comment type="caution">
    <text evidence="2">The sequence shown here is derived from an EMBL/GenBank/DDBJ whole genome shotgun (WGS) entry which is preliminary data.</text>
</comment>
<evidence type="ECO:0000256" key="1">
    <source>
        <dbReference type="SAM" id="MobiDB-lite"/>
    </source>
</evidence>
<organism evidence="2 3">
    <name type="scientific">Morella rubra</name>
    <name type="common">Chinese bayberry</name>
    <dbReference type="NCBI Taxonomy" id="262757"/>
    <lineage>
        <taxon>Eukaryota</taxon>
        <taxon>Viridiplantae</taxon>
        <taxon>Streptophyta</taxon>
        <taxon>Embryophyta</taxon>
        <taxon>Tracheophyta</taxon>
        <taxon>Spermatophyta</taxon>
        <taxon>Magnoliopsida</taxon>
        <taxon>eudicotyledons</taxon>
        <taxon>Gunneridae</taxon>
        <taxon>Pentapetalae</taxon>
        <taxon>rosids</taxon>
        <taxon>fabids</taxon>
        <taxon>Fagales</taxon>
        <taxon>Myricaceae</taxon>
        <taxon>Morella</taxon>
    </lineage>
</organism>
<dbReference type="Proteomes" id="UP000516437">
    <property type="component" value="Chromosome 3"/>
</dbReference>
<sequence length="300" mass="34083">MVRVKLPAQRVASPPPRMTRKRKAASASTSKPSKSRASQEDREPEILEDFNDALFYNLEAETLFHTKFSLKKIELEKEVLIEELSHLPVIGQLTSRGWGPLLHHLSPPPASVRTIRGFSRKEFPGKFLATDHVIPARIIFTNIFPNIHMSSYSFERIRFLYAVLNNDSIDLATNICDHMIDIFRSNSGNLKLRYGCLIMLLLSRLGITFPLSETRLGPLKTIGKDTIKKSESHKRQNPQRHPSDVPDLTDAIKLLLDHSSAIQSALITLQSDMAVTRLELSQVRADIKLLQPLLMLIQWY</sequence>
<feature type="compositionally biased region" description="Low complexity" evidence="1">
    <location>
        <begin position="25"/>
        <end position="36"/>
    </location>
</feature>
<evidence type="ECO:0000313" key="2">
    <source>
        <dbReference type="EMBL" id="KAB1219315.1"/>
    </source>
</evidence>
<dbReference type="OrthoDB" id="1559178at2759"/>
<gene>
    <name evidence="2" type="ORF">CJ030_MR3G001202</name>
</gene>
<dbReference type="EMBL" id="RXIC02000021">
    <property type="protein sequence ID" value="KAB1219315.1"/>
    <property type="molecule type" value="Genomic_DNA"/>
</dbReference>
<proteinExistence type="predicted"/>
<protein>
    <submittedName>
        <fullName evidence="2">Uncharacterized protein</fullName>
    </submittedName>
</protein>